<dbReference type="EMBL" id="VOXD01000017">
    <property type="protein sequence ID" value="TXF89001.1"/>
    <property type="molecule type" value="Genomic_DNA"/>
</dbReference>
<feature type="transmembrane region" description="Helical" evidence="1">
    <location>
        <begin position="274"/>
        <end position="295"/>
    </location>
</feature>
<name>A0A5C7FUB0_9BACT</name>
<evidence type="ECO:0000256" key="1">
    <source>
        <dbReference type="SAM" id="Phobius"/>
    </source>
</evidence>
<feature type="transmembrane region" description="Helical" evidence="1">
    <location>
        <begin position="243"/>
        <end position="262"/>
    </location>
</feature>
<dbReference type="Pfam" id="PF12412">
    <property type="entry name" value="DUF3667"/>
    <property type="match status" value="1"/>
</dbReference>
<protein>
    <submittedName>
        <fullName evidence="2">DUF3667 domain-containing protein</fullName>
    </submittedName>
</protein>
<keyword evidence="1" id="KW-0812">Transmembrane</keyword>
<comment type="caution">
    <text evidence="2">The sequence shown here is derived from an EMBL/GenBank/DDBJ whole genome shotgun (WGS) entry which is preliminary data.</text>
</comment>
<feature type="transmembrane region" description="Helical" evidence="1">
    <location>
        <begin position="338"/>
        <end position="358"/>
    </location>
</feature>
<proteinExistence type="predicted"/>
<evidence type="ECO:0000313" key="2">
    <source>
        <dbReference type="EMBL" id="TXF89001.1"/>
    </source>
</evidence>
<accession>A0A5C7FUB0</accession>
<reference evidence="2 3" key="1">
    <citation type="submission" date="2019-08" db="EMBL/GenBank/DDBJ databases">
        <title>Lewinella sp. strain SSH13 Genome sequencing and assembly.</title>
        <authorList>
            <person name="Kim I."/>
        </authorList>
    </citation>
    <scope>NUCLEOTIDE SEQUENCE [LARGE SCALE GENOMIC DNA]</scope>
    <source>
        <strain evidence="2 3">SSH13</strain>
    </source>
</reference>
<keyword evidence="1" id="KW-0472">Membrane</keyword>
<dbReference type="Proteomes" id="UP000321907">
    <property type="component" value="Unassembled WGS sequence"/>
</dbReference>
<gene>
    <name evidence="2" type="ORF">FUA23_11980</name>
</gene>
<dbReference type="AlphaFoldDB" id="A0A5C7FUB0"/>
<evidence type="ECO:0000313" key="3">
    <source>
        <dbReference type="Proteomes" id="UP000321907"/>
    </source>
</evidence>
<keyword evidence="3" id="KW-1185">Reference proteome</keyword>
<dbReference type="RefSeq" id="WP_147930987.1">
    <property type="nucleotide sequence ID" value="NZ_VOXD01000017.1"/>
</dbReference>
<feature type="transmembrane region" description="Helical" evidence="1">
    <location>
        <begin position="301"/>
        <end position="318"/>
    </location>
</feature>
<dbReference type="InterPro" id="IPR022134">
    <property type="entry name" value="DUF3667"/>
</dbReference>
<sequence length="359" mass="40494">MDYPPSIPSPSVNCTNCGAEMSPEARWCPSCGQKAYEGPPGFWQLLADFFETAFSLDNRLFRTLLTLVVPGKLTNRFLAGKQKPYFHPLRLFFVLGVLAVATYSLYTAQAVGDSLEQSLEHRKEQAYFHRFEDKLEAGIDSIITSFPEDASVVIASDSLLKLLTDKQSPNPDSFSIGFLAHEGGLNFKPRQVNLLYDDFQLMTPEGLAEKYTIKGVFHQYQLKQIVRITRLDLSGLTAMMGQIIWGLLLLVPLAGALLKLIYIRRKRHYVEHFIFTLHIHAFIFLTQFLAAMGLLLFDSTLLLVLSGIGNVVYFLLSLKRVYRQSWGKTIIKAGILSWGYLFLLTFTVSFTAIIAVLVF</sequence>
<dbReference type="OrthoDB" id="7446256at2"/>
<keyword evidence="1" id="KW-1133">Transmembrane helix</keyword>
<organism evidence="2 3">
    <name type="scientific">Neolewinella aurantiaca</name>
    <dbReference type="NCBI Taxonomy" id="2602767"/>
    <lineage>
        <taxon>Bacteria</taxon>
        <taxon>Pseudomonadati</taxon>
        <taxon>Bacteroidota</taxon>
        <taxon>Saprospiria</taxon>
        <taxon>Saprospirales</taxon>
        <taxon>Lewinellaceae</taxon>
        <taxon>Neolewinella</taxon>
    </lineage>
</organism>